<dbReference type="InterPro" id="IPR001302">
    <property type="entry name" value="PSI_PsaI"/>
</dbReference>
<keyword evidence="1" id="KW-0812">Transmembrane</keyword>
<feature type="transmembrane region" description="Helical" evidence="1">
    <location>
        <begin position="82"/>
        <end position="105"/>
    </location>
</feature>
<dbReference type="Pfam" id="PF00796">
    <property type="entry name" value="PSI_8"/>
    <property type="match status" value="1"/>
</dbReference>
<keyword evidence="1" id="KW-0472">Membrane</keyword>
<dbReference type="GO" id="GO:0009522">
    <property type="term" value="C:photosystem I"/>
    <property type="evidence" value="ECO:0007669"/>
    <property type="project" value="InterPro"/>
</dbReference>
<name>A0A7S1LE06_ALECA</name>
<proteinExistence type="predicted"/>
<evidence type="ECO:0000313" key="2">
    <source>
        <dbReference type="EMBL" id="CAD9101748.1"/>
    </source>
</evidence>
<dbReference type="AlphaFoldDB" id="A0A7S1LE06"/>
<organism evidence="2">
    <name type="scientific">Alexandrium catenella</name>
    <name type="common">Red tide dinoflagellate</name>
    <name type="synonym">Gonyaulax catenella</name>
    <dbReference type="NCBI Taxonomy" id="2925"/>
    <lineage>
        <taxon>Eukaryota</taxon>
        <taxon>Sar</taxon>
        <taxon>Alveolata</taxon>
        <taxon>Dinophyceae</taxon>
        <taxon>Gonyaulacales</taxon>
        <taxon>Pyrocystaceae</taxon>
        <taxon>Alexandrium</taxon>
    </lineage>
</organism>
<protein>
    <submittedName>
        <fullName evidence="2">Uncharacterized protein</fullName>
    </submittedName>
</protein>
<gene>
    <name evidence="2" type="ORF">ACAT0790_LOCUS7734</name>
</gene>
<evidence type="ECO:0000256" key="1">
    <source>
        <dbReference type="SAM" id="Phobius"/>
    </source>
</evidence>
<feature type="transmembrane region" description="Helical" evidence="1">
    <location>
        <begin position="12"/>
        <end position="33"/>
    </location>
</feature>
<dbReference type="EMBL" id="HBGE01013063">
    <property type="protein sequence ID" value="CAD9101748.1"/>
    <property type="molecule type" value="Transcribed_RNA"/>
</dbReference>
<reference evidence="2" key="1">
    <citation type="submission" date="2021-01" db="EMBL/GenBank/DDBJ databases">
        <authorList>
            <person name="Corre E."/>
            <person name="Pelletier E."/>
            <person name="Niang G."/>
            <person name="Scheremetjew M."/>
            <person name="Finn R."/>
            <person name="Kale V."/>
            <person name="Holt S."/>
            <person name="Cochrane G."/>
            <person name="Meng A."/>
            <person name="Brown T."/>
            <person name="Cohen L."/>
        </authorList>
    </citation>
    <scope>NUCLEOTIDE SEQUENCE</scope>
    <source>
        <strain evidence="2">OF101</strain>
    </source>
</reference>
<feature type="transmembrane region" description="Helical" evidence="1">
    <location>
        <begin position="53"/>
        <end position="70"/>
    </location>
</feature>
<dbReference type="GO" id="GO:0015979">
    <property type="term" value="P:photosynthesis"/>
    <property type="evidence" value="ECO:0007669"/>
    <property type="project" value="InterPro"/>
</dbReference>
<accession>A0A7S1LE06</accession>
<sequence length="193" mass="20880">MAGGRAGGSVGRLLLTLVAACGFLRLLGTLSFIPGPATAPVRRVAPAAHINPVVAASAALPALTMLAQDAEAKYGDSRRWSAVLVPLTTLVFPAVLFGSFLLYSFSEDAFYQLIPGSRKSQEITAAWREHPYFKDIKDPLNGLINRDDYEQGLEEAWEKVKPAGSTVTAKEKLQELAKQNNPHFWQNKLGTSA</sequence>
<keyword evidence="1" id="KW-1133">Transmembrane helix</keyword>